<feature type="site" description="Catalytically relevant" evidence="6">
    <location>
        <position position="198"/>
    </location>
</feature>
<keyword evidence="10" id="KW-0413">Isomerase</keyword>
<dbReference type="InterPro" id="IPR046348">
    <property type="entry name" value="SIS_dom_sf"/>
</dbReference>
<evidence type="ECO:0000313" key="11">
    <source>
        <dbReference type="Proteomes" id="UP000233293"/>
    </source>
</evidence>
<dbReference type="InterPro" id="IPR046342">
    <property type="entry name" value="CBS_dom_sf"/>
</dbReference>
<dbReference type="PROSITE" id="PS51371">
    <property type="entry name" value="CBS"/>
    <property type="match status" value="2"/>
</dbReference>
<dbReference type="PROSITE" id="PS51464">
    <property type="entry name" value="SIS"/>
    <property type="match status" value="1"/>
</dbReference>
<dbReference type="Gene3D" id="3.10.580.10">
    <property type="entry name" value="CBS-domain"/>
    <property type="match status" value="1"/>
</dbReference>
<feature type="domain" description="SIS" evidence="9">
    <location>
        <begin position="45"/>
        <end position="189"/>
    </location>
</feature>
<dbReference type="Gene3D" id="3.40.50.10490">
    <property type="entry name" value="Glucose-6-phosphate isomerase like protein, domain 1"/>
    <property type="match status" value="1"/>
</dbReference>
<feature type="binding site" evidence="5">
    <location>
        <position position="87"/>
    </location>
    <ligand>
        <name>Zn(2+)</name>
        <dbReference type="ChEBI" id="CHEBI:29105"/>
    </ligand>
</feature>
<dbReference type="GO" id="GO:0046872">
    <property type="term" value="F:metal ion binding"/>
    <property type="evidence" value="ECO:0007669"/>
    <property type="project" value="UniProtKB-KW"/>
</dbReference>
<evidence type="ECO:0000256" key="6">
    <source>
        <dbReference type="PIRSR" id="PIRSR004692-3"/>
    </source>
</evidence>
<feature type="site" description="Catalytically relevant" evidence="6">
    <location>
        <position position="157"/>
    </location>
</feature>
<dbReference type="GO" id="GO:0019146">
    <property type="term" value="F:arabinose-5-phosphate isomerase activity"/>
    <property type="evidence" value="ECO:0007669"/>
    <property type="project" value="UniProtKB-ARBA"/>
</dbReference>
<evidence type="ECO:0000256" key="5">
    <source>
        <dbReference type="PIRSR" id="PIRSR004692-2"/>
    </source>
</evidence>
<evidence type="ECO:0000256" key="2">
    <source>
        <dbReference type="ARBA" id="ARBA00022737"/>
    </source>
</evidence>
<evidence type="ECO:0000256" key="4">
    <source>
        <dbReference type="PIRNR" id="PIRNR004692"/>
    </source>
</evidence>
<dbReference type="SMART" id="SM00116">
    <property type="entry name" value="CBS"/>
    <property type="match status" value="2"/>
</dbReference>
<feature type="domain" description="CBS" evidence="8">
    <location>
        <begin position="214"/>
        <end position="278"/>
    </location>
</feature>
<feature type="domain" description="CBS" evidence="8">
    <location>
        <begin position="280"/>
        <end position="332"/>
    </location>
</feature>
<dbReference type="InterPro" id="IPR004800">
    <property type="entry name" value="KdsD/KpsF-type"/>
</dbReference>
<dbReference type="GO" id="GO:0097367">
    <property type="term" value="F:carbohydrate derivative binding"/>
    <property type="evidence" value="ECO:0007669"/>
    <property type="project" value="InterPro"/>
</dbReference>
<dbReference type="AlphaFoldDB" id="A0A2N3PSP4"/>
<protein>
    <submittedName>
        <fullName evidence="10">KpsF/GutQ family sugar-phosphate isomerase</fullName>
    </submittedName>
</protein>
<keyword evidence="2" id="KW-0677">Repeat</keyword>
<comment type="similarity">
    <text evidence="1 4">Belongs to the SIS family. GutQ/KpsF subfamily.</text>
</comment>
<evidence type="ECO:0000259" key="8">
    <source>
        <dbReference type="PROSITE" id="PS51371"/>
    </source>
</evidence>
<dbReference type="GO" id="GO:1901135">
    <property type="term" value="P:carbohydrate derivative metabolic process"/>
    <property type="evidence" value="ECO:0007669"/>
    <property type="project" value="InterPro"/>
</dbReference>
<feature type="site" description="Catalytically relevant" evidence="6">
    <location>
        <position position="64"/>
    </location>
</feature>
<dbReference type="CDD" id="cd05014">
    <property type="entry name" value="SIS_Kpsf"/>
    <property type="match status" value="1"/>
</dbReference>
<dbReference type="InterPro" id="IPR050986">
    <property type="entry name" value="GutQ/KpsF_isomerases"/>
</dbReference>
<organism evidence="10 11">
    <name type="scientific">Telmatospirillum siberiense</name>
    <dbReference type="NCBI Taxonomy" id="382514"/>
    <lineage>
        <taxon>Bacteria</taxon>
        <taxon>Pseudomonadati</taxon>
        <taxon>Pseudomonadota</taxon>
        <taxon>Alphaproteobacteria</taxon>
        <taxon>Rhodospirillales</taxon>
        <taxon>Rhodospirillaceae</taxon>
        <taxon>Telmatospirillum</taxon>
    </lineage>
</organism>
<keyword evidence="11" id="KW-1185">Reference proteome</keyword>
<dbReference type="OrthoDB" id="9762536at2"/>
<dbReference type="NCBIfam" id="TIGR00393">
    <property type="entry name" value="kpsF"/>
    <property type="match status" value="1"/>
</dbReference>
<gene>
    <name evidence="10" type="ORF">CWS72_16330</name>
</gene>
<keyword evidence="3 7" id="KW-0129">CBS domain</keyword>
<evidence type="ECO:0000259" key="9">
    <source>
        <dbReference type="PROSITE" id="PS51464"/>
    </source>
</evidence>
<keyword evidence="5" id="KW-0479">Metal-binding</keyword>
<dbReference type="PANTHER" id="PTHR42745">
    <property type="match status" value="1"/>
</dbReference>
<dbReference type="PANTHER" id="PTHR42745:SF1">
    <property type="entry name" value="ARABINOSE 5-PHOSPHATE ISOMERASE KDSD"/>
    <property type="match status" value="1"/>
</dbReference>
<dbReference type="SUPFAM" id="SSF53697">
    <property type="entry name" value="SIS domain"/>
    <property type="match status" value="1"/>
</dbReference>
<evidence type="ECO:0000313" key="10">
    <source>
        <dbReference type="EMBL" id="PKU23427.1"/>
    </source>
</evidence>
<reference evidence="11" key="1">
    <citation type="submission" date="2017-12" db="EMBL/GenBank/DDBJ databases">
        <title>Draft genome sequence of Telmatospirillum siberiense 26-4b1T, an acidotolerant peatland alphaproteobacterium potentially involved in sulfur cycling.</title>
        <authorList>
            <person name="Hausmann B."/>
            <person name="Pjevac P."/>
            <person name="Schreck K."/>
            <person name="Herbold C.W."/>
            <person name="Daims H."/>
            <person name="Wagner M."/>
            <person name="Pester M."/>
            <person name="Loy A."/>
        </authorList>
    </citation>
    <scope>NUCLEOTIDE SEQUENCE [LARGE SCALE GENOMIC DNA]</scope>
    <source>
        <strain evidence="11">26-4b1</strain>
    </source>
</reference>
<dbReference type="PIRSF" id="PIRSF004692">
    <property type="entry name" value="KdsD_KpsF"/>
    <property type="match status" value="1"/>
</dbReference>
<dbReference type="InterPro" id="IPR035474">
    <property type="entry name" value="SIS_Kpsf"/>
</dbReference>
<dbReference type="InterPro" id="IPR001347">
    <property type="entry name" value="SIS_dom"/>
</dbReference>
<sequence>MTSRHAIVSPGNAASDVASVRRVLLAESEALRIMAEQQTDVVSQALDLLTVKGAGRVIVSGMGKSGHVGRKIAATMASTGTPSIYVHPAEASHGDLGMITQHDAILALSNSGETPELTDVVQYSRRFGIPLVGMTSRADSALAQAADIALILPQVDEACPMGLAPTTSTTLMLALGDALAVALLERKGFSSADFKVFHPGGKLGRKLLKVSDLMHSGDELPLVAAAMPMGQVLLVMTNKSFGCVGVLTNEGGRLAGVITDGDLRRHMEPGLFGRTAAEVMTADPKTTRAGALAAEALHVMNARSITSLFVVDENKHPVGIVHMHDCLRAGIA</sequence>
<comment type="caution">
    <text evidence="10">The sequence shown here is derived from an EMBL/GenBank/DDBJ whole genome shotgun (WGS) entry which is preliminary data.</text>
</comment>
<dbReference type="RefSeq" id="WP_101251697.1">
    <property type="nucleotide sequence ID" value="NZ_PIUM01000020.1"/>
</dbReference>
<dbReference type="Pfam" id="PF00571">
    <property type="entry name" value="CBS"/>
    <property type="match status" value="2"/>
</dbReference>
<dbReference type="FunFam" id="3.40.50.10490:FF:000011">
    <property type="entry name" value="Arabinose 5-phosphate isomerase"/>
    <property type="match status" value="1"/>
</dbReference>
<dbReference type="Pfam" id="PF01380">
    <property type="entry name" value="SIS"/>
    <property type="match status" value="1"/>
</dbReference>
<dbReference type="Proteomes" id="UP000233293">
    <property type="component" value="Unassembled WGS sequence"/>
</dbReference>
<keyword evidence="5" id="KW-0862">Zinc</keyword>
<dbReference type="InterPro" id="IPR000644">
    <property type="entry name" value="CBS_dom"/>
</dbReference>
<evidence type="ECO:0000256" key="3">
    <source>
        <dbReference type="ARBA" id="ARBA00023122"/>
    </source>
</evidence>
<dbReference type="EMBL" id="PIUM01000020">
    <property type="protein sequence ID" value="PKU23427.1"/>
    <property type="molecule type" value="Genomic_DNA"/>
</dbReference>
<proteinExistence type="inferred from homology"/>
<dbReference type="GO" id="GO:0005975">
    <property type="term" value="P:carbohydrate metabolic process"/>
    <property type="evidence" value="ECO:0007669"/>
    <property type="project" value="InterPro"/>
</dbReference>
<evidence type="ECO:0000256" key="7">
    <source>
        <dbReference type="PROSITE-ProRule" id="PRU00703"/>
    </source>
</evidence>
<evidence type="ECO:0000256" key="1">
    <source>
        <dbReference type="ARBA" id="ARBA00008165"/>
    </source>
</evidence>
<accession>A0A2N3PSP4</accession>
<feature type="site" description="Catalytically relevant" evidence="6">
    <location>
        <position position="116"/>
    </location>
</feature>
<name>A0A2N3PSP4_9PROT</name>
<dbReference type="CDD" id="cd04604">
    <property type="entry name" value="CBS_pair_SIS_assoc"/>
    <property type="match status" value="1"/>
</dbReference>